<gene>
    <name evidence="2" type="ORF">SAMN05444169_2417</name>
</gene>
<proteinExistence type="predicted"/>
<keyword evidence="1" id="KW-0732">Signal</keyword>
<evidence type="ECO:0000313" key="3">
    <source>
        <dbReference type="Proteomes" id="UP000190675"/>
    </source>
</evidence>
<dbReference type="Proteomes" id="UP000190675">
    <property type="component" value="Chromosome I"/>
</dbReference>
<accession>A0A1M5JS68</accession>
<evidence type="ECO:0000313" key="2">
    <source>
        <dbReference type="EMBL" id="SHG42823.1"/>
    </source>
</evidence>
<dbReference type="OrthoDB" id="8237272at2"/>
<dbReference type="AlphaFoldDB" id="A0A1M5JS68"/>
<feature type="chain" id="PRO_5012364127" evidence="1">
    <location>
        <begin position="25"/>
        <end position="208"/>
    </location>
</feature>
<evidence type="ECO:0000256" key="1">
    <source>
        <dbReference type="SAM" id="SignalP"/>
    </source>
</evidence>
<sequence>MRFLARSTIAGLACAVLVVSSAQATIIYDGPSAAMATDQSFTLNFNSGASTSELSFILDGYGSLDGKNAYEDDFSLKLNDKQVFLGTFNLGGGSNSGSQANVYSNPFGASLSNPTNNGTGIGWNGGKETFTFAGLPLNVGLNTLTFSYLSLTGDHAGFQGLGDEGWGVEKVEASATPLPPTWTMMLIGLGGFGWLTSRRKKERAFAVA</sequence>
<dbReference type="RefSeq" id="WP_154073167.1">
    <property type="nucleotide sequence ID" value="NZ_LT670818.1"/>
</dbReference>
<feature type="signal peptide" evidence="1">
    <location>
        <begin position="1"/>
        <end position="24"/>
    </location>
</feature>
<organism evidence="2 3">
    <name type="scientific">Bradyrhizobium erythrophlei</name>
    <dbReference type="NCBI Taxonomy" id="1437360"/>
    <lineage>
        <taxon>Bacteria</taxon>
        <taxon>Pseudomonadati</taxon>
        <taxon>Pseudomonadota</taxon>
        <taxon>Alphaproteobacteria</taxon>
        <taxon>Hyphomicrobiales</taxon>
        <taxon>Nitrobacteraceae</taxon>
        <taxon>Bradyrhizobium</taxon>
    </lineage>
</organism>
<name>A0A1M5JS68_9BRAD</name>
<reference evidence="2 3" key="1">
    <citation type="submission" date="2016-11" db="EMBL/GenBank/DDBJ databases">
        <authorList>
            <person name="Jaros S."/>
            <person name="Januszkiewicz K."/>
            <person name="Wedrychowicz H."/>
        </authorList>
    </citation>
    <scope>NUCLEOTIDE SEQUENCE [LARGE SCALE GENOMIC DNA]</scope>
    <source>
        <strain evidence="2 3">GAS242</strain>
    </source>
</reference>
<protein>
    <submittedName>
        <fullName evidence="2">PEP-CTERM protein-sorting domain-containing protein</fullName>
    </submittedName>
</protein>
<dbReference type="EMBL" id="LT670818">
    <property type="protein sequence ID" value="SHG42823.1"/>
    <property type="molecule type" value="Genomic_DNA"/>
</dbReference>